<dbReference type="Proteomes" id="UP001233999">
    <property type="component" value="Unassembled WGS sequence"/>
</dbReference>
<evidence type="ECO:0000313" key="3">
    <source>
        <dbReference type="Proteomes" id="UP001233999"/>
    </source>
</evidence>
<keyword evidence="1" id="KW-0472">Membrane</keyword>
<accession>A0AAD8EH61</accession>
<gene>
    <name evidence="2" type="ORF">L9F63_016883</name>
</gene>
<feature type="non-terminal residue" evidence="2">
    <location>
        <position position="1"/>
    </location>
</feature>
<dbReference type="AlphaFoldDB" id="A0AAD8EH61"/>
<protein>
    <submittedName>
        <fullName evidence="2">Uncharacterized protein</fullName>
    </submittedName>
</protein>
<keyword evidence="3" id="KW-1185">Reference proteome</keyword>
<dbReference type="EMBL" id="JASPKZ010004578">
    <property type="protein sequence ID" value="KAJ9589991.1"/>
    <property type="molecule type" value="Genomic_DNA"/>
</dbReference>
<proteinExistence type="predicted"/>
<keyword evidence="1" id="KW-1133">Transmembrane helix</keyword>
<comment type="caution">
    <text evidence="2">The sequence shown here is derived from an EMBL/GenBank/DDBJ whole genome shotgun (WGS) entry which is preliminary data.</text>
</comment>
<sequence length="73" mass="8106">EIELNKKLVNKVKLIFSATTAMDVIKWLTMVLGLGLGGVSAFLMKKMNDEIEVNVLPGRKSQAITPLDVQSRY</sequence>
<name>A0AAD8EH61_DIPPU</name>
<organism evidence="2 3">
    <name type="scientific">Diploptera punctata</name>
    <name type="common">Pacific beetle cockroach</name>
    <dbReference type="NCBI Taxonomy" id="6984"/>
    <lineage>
        <taxon>Eukaryota</taxon>
        <taxon>Metazoa</taxon>
        <taxon>Ecdysozoa</taxon>
        <taxon>Arthropoda</taxon>
        <taxon>Hexapoda</taxon>
        <taxon>Insecta</taxon>
        <taxon>Pterygota</taxon>
        <taxon>Neoptera</taxon>
        <taxon>Polyneoptera</taxon>
        <taxon>Dictyoptera</taxon>
        <taxon>Blattodea</taxon>
        <taxon>Blaberoidea</taxon>
        <taxon>Blaberidae</taxon>
        <taxon>Diplopterinae</taxon>
        <taxon>Diploptera</taxon>
    </lineage>
</organism>
<evidence type="ECO:0000256" key="1">
    <source>
        <dbReference type="SAM" id="Phobius"/>
    </source>
</evidence>
<keyword evidence="1" id="KW-0812">Transmembrane</keyword>
<evidence type="ECO:0000313" key="2">
    <source>
        <dbReference type="EMBL" id="KAJ9589991.1"/>
    </source>
</evidence>
<reference evidence="2" key="1">
    <citation type="journal article" date="2023" name="IScience">
        <title>Live-bearing cockroach genome reveals convergent evolutionary mechanisms linked to viviparity in insects and beyond.</title>
        <authorList>
            <person name="Fouks B."/>
            <person name="Harrison M.C."/>
            <person name="Mikhailova A.A."/>
            <person name="Marchal E."/>
            <person name="English S."/>
            <person name="Carruthers M."/>
            <person name="Jennings E.C."/>
            <person name="Chiamaka E.L."/>
            <person name="Frigard R.A."/>
            <person name="Pippel M."/>
            <person name="Attardo G.M."/>
            <person name="Benoit J.B."/>
            <person name="Bornberg-Bauer E."/>
            <person name="Tobe S.S."/>
        </authorList>
    </citation>
    <scope>NUCLEOTIDE SEQUENCE</scope>
    <source>
        <strain evidence="2">Stay&amp;Tobe</strain>
    </source>
</reference>
<feature type="transmembrane region" description="Helical" evidence="1">
    <location>
        <begin position="24"/>
        <end position="44"/>
    </location>
</feature>
<reference evidence="2" key="2">
    <citation type="submission" date="2023-05" db="EMBL/GenBank/DDBJ databases">
        <authorList>
            <person name="Fouks B."/>
        </authorList>
    </citation>
    <scope>NUCLEOTIDE SEQUENCE</scope>
    <source>
        <strain evidence="2">Stay&amp;Tobe</strain>
        <tissue evidence="2">Testes</tissue>
    </source>
</reference>